<dbReference type="Pfam" id="PF04055">
    <property type="entry name" value="Radical_SAM"/>
    <property type="match status" value="1"/>
</dbReference>
<keyword evidence="6" id="KW-0411">Iron-sulfur</keyword>
<gene>
    <name evidence="8" type="ORF">PU630_00510</name>
</gene>
<dbReference type="RefSeq" id="WP_275278402.1">
    <property type="nucleotide sequence ID" value="NZ_CP119108.1"/>
</dbReference>
<evidence type="ECO:0000313" key="9">
    <source>
        <dbReference type="Proteomes" id="UP001214553"/>
    </source>
</evidence>
<accession>A0ABY8C370</accession>
<keyword evidence="2" id="KW-0004">4Fe-4S</keyword>
<dbReference type="InterPro" id="IPR012840">
    <property type="entry name" value="NrdG2"/>
</dbReference>
<keyword evidence="4" id="KW-0479">Metal-binding</keyword>
<evidence type="ECO:0000256" key="3">
    <source>
        <dbReference type="ARBA" id="ARBA00022691"/>
    </source>
</evidence>
<evidence type="ECO:0000256" key="4">
    <source>
        <dbReference type="ARBA" id="ARBA00022723"/>
    </source>
</evidence>
<name>A0ABY8C370_9MICO</name>
<keyword evidence="9" id="KW-1185">Reference proteome</keyword>
<evidence type="ECO:0000256" key="2">
    <source>
        <dbReference type="ARBA" id="ARBA00022485"/>
    </source>
</evidence>
<feature type="domain" description="Radical SAM core" evidence="7">
    <location>
        <begin position="31"/>
        <end position="251"/>
    </location>
</feature>
<dbReference type="PROSITE" id="PS51918">
    <property type="entry name" value="RADICAL_SAM"/>
    <property type="match status" value="1"/>
</dbReference>
<organism evidence="8 9">
    <name type="scientific">Microbacterium horticulturae</name>
    <dbReference type="NCBI Taxonomy" id="3028316"/>
    <lineage>
        <taxon>Bacteria</taxon>
        <taxon>Bacillati</taxon>
        <taxon>Actinomycetota</taxon>
        <taxon>Actinomycetes</taxon>
        <taxon>Micrococcales</taxon>
        <taxon>Microbacteriaceae</taxon>
        <taxon>Microbacterium</taxon>
    </lineage>
</organism>
<dbReference type="SFLD" id="SFLDS00029">
    <property type="entry name" value="Radical_SAM"/>
    <property type="match status" value="1"/>
</dbReference>
<dbReference type="Proteomes" id="UP001214553">
    <property type="component" value="Chromosome"/>
</dbReference>
<sequence>MSENVGAGPAAPAAPNRLRVAGMTRISSVDWPEHLVATVFLQGCPWDCFYCHNPALIDPRAPGQLAWNEVISFLGRRAGMLDGIVFSGGEPTLHAALDQAVDEVRALGFGVGLHTSGAYPRRLERLLPRLDWVGLDIKATDAGYDHVVGRGGGAVRAWHALELVLHEHARRAGSRHPLDYEVRTTVHSDAIDEAGLCTLADRLAGIGVGTWALQRFRTTGTRDGMPRVDGPGRPVDLGVVDADRFERLIIR</sequence>
<reference evidence="8 9" key="1">
    <citation type="submission" date="2023-03" db="EMBL/GenBank/DDBJ databases">
        <title>Genome sequence of Microbacterium sp. KACC 23027.</title>
        <authorList>
            <person name="Kim S."/>
            <person name="Heo J."/>
            <person name="Kwon S.-W."/>
        </authorList>
    </citation>
    <scope>NUCLEOTIDE SEQUENCE [LARGE SCALE GENOMIC DNA]</scope>
    <source>
        <strain evidence="8 9">KACC 23027</strain>
    </source>
</reference>
<dbReference type="PANTHER" id="PTHR30352:SF13">
    <property type="entry name" value="GLYCYL-RADICAL ENZYME ACTIVATING ENZYME YJJW-RELATED"/>
    <property type="match status" value="1"/>
</dbReference>
<dbReference type="SUPFAM" id="SSF102114">
    <property type="entry name" value="Radical SAM enzymes"/>
    <property type="match status" value="1"/>
</dbReference>
<dbReference type="PANTHER" id="PTHR30352">
    <property type="entry name" value="PYRUVATE FORMATE-LYASE-ACTIVATING ENZYME"/>
    <property type="match status" value="1"/>
</dbReference>
<dbReference type="Gene3D" id="3.20.20.70">
    <property type="entry name" value="Aldolase class I"/>
    <property type="match status" value="1"/>
</dbReference>
<dbReference type="SFLD" id="SFLDG01094">
    <property type="entry name" value="Uncharacterised_Radical_SAM_Su"/>
    <property type="match status" value="1"/>
</dbReference>
<keyword evidence="5" id="KW-0408">Iron</keyword>
<dbReference type="InterPro" id="IPR058240">
    <property type="entry name" value="rSAM_sf"/>
</dbReference>
<dbReference type="InterPro" id="IPR034457">
    <property type="entry name" value="Organic_radical-activating"/>
</dbReference>
<evidence type="ECO:0000313" key="8">
    <source>
        <dbReference type="EMBL" id="WEG09078.1"/>
    </source>
</evidence>
<dbReference type="EMBL" id="CP119108">
    <property type="protein sequence ID" value="WEG09078.1"/>
    <property type="molecule type" value="Genomic_DNA"/>
</dbReference>
<evidence type="ECO:0000256" key="1">
    <source>
        <dbReference type="ARBA" id="ARBA00001966"/>
    </source>
</evidence>
<comment type="cofactor">
    <cofactor evidence="1">
        <name>[4Fe-4S] cluster</name>
        <dbReference type="ChEBI" id="CHEBI:49883"/>
    </cofactor>
</comment>
<dbReference type="InterPro" id="IPR007197">
    <property type="entry name" value="rSAM"/>
</dbReference>
<evidence type="ECO:0000256" key="5">
    <source>
        <dbReference type="ARBA" id="ARBA00023004"/>
    </source>
</evidence>
<protein>
    <submittedName>
        <fullName evidence="8">Anaerobic ribonucleoside-triphosphate reductase activating protein</fullName>
    </submittedName>
</protein>
<evidence type="ECO:0000259" key="7">
    <source>
        <dbReference type="PROSITE" id="PS51918"/>
    </source>
</evidence>
<dbReference type="CDD" id="cd01335">
    <property type="entry name" value="Radical_SAM"/>
    <property type="match status" value="1"/>
</dbReference>
<dbReference type="InterPro" id="IPR013785">
    <property type="entry name" value="Aldolase_TIM"/>
</dbReference>
<proteinExistence type="predicted"/>
<keyword evidence="3" id="KW-0949">S-adenosyl-L-methionine</keyword>
<dbReference type="NCBIfam" id="TIGR02495">
    <property type="entry name" value="NrdG2"/>
    <property type="match status" value="1"/>
</dbReference>
<evidence type="ECO:0000256" key="6">
    <source>
        <dbReference type="ARBA" id="ARBA00023014"/>
    </source>
</evidence>